<feature type="transmembrane region" description="Helical" evidence="7">
    <location>
        <begin position="142"/>
        <end position="162"/>
    </location>
</feature>
<dbReference type="EMBL" id="CAJNOC010001032">
    <property type="protein sequence ID" value="CAF0828596.1"/>
    <property type="molecule type" value="Genomic_DNA"/>
</dbReference>
<feature type="transmembrane region" description="Helical" evidence="7">
    <location>
        <begin position="399"/>
        <end position="420"/>
    </location>
</feature>
<feature type="transmembrane region" description="Helical" evidence="7">
    <location>
        <begin position="502"/>
        <end position="525"/>
    </location>
</feature>
<feature type="transmembrane region" description="Helical" evidence="7">
    <location>
        <begin position="358"/>
        <end position="379"/>
    </location>
</feature>
<keyword evidence="9" id="KW-1185">Reference proteome</keyword>
<keyword evidence="4 7" id="KW-0812">Transmembrane</keyword>
<dbReference type="PANTHER" id="PTHR10010:SF46">
    <property type="entry name" value="SODIUM-DEPENDENT PHOSPHATE TRANSPORT PROTEIN 2B"/>
    <property type="match status" value="1"/>
</dbReference>
<evidence type="ECO:0000256" key="3">
    <source>
        <dbReference type="ARBA" id="ARBA00022475"/>
    </source>
</evidence>
<reference evidence="8" key="1">
    <citation type="submission" date="2021-02" db="EMBL/GenBank/DDBJ databases">
        <authorList>
            <person name="Nowell W R."/>
        </authorList>
    </citation>
    <scope>NUCLEOTIDE SEQUENCE</scope>
    <source>
        <strain evidence="8">Ploen Becks lab</strain>
    </source>
</reference>
<dbReference type="Proteomes" id="UP000663879">
    <property type="component" value="Unassembled WGS sequence"/>
</dbReference>
<keyword evidence="5 7" id="KW-1133">Transmembrane helix</keyword>
<evidence type="ECO:0000256" key="7">
    <source>
        <dbReference type="SAM" id="Phobius"/>
    </source>
</evidence>
<feature type="transmembrane region" description="Helical" evidence="7">
    <location>
        <begin position="307"/>
        <end position="337"/>
    </location>
</feature>
<protein>
    <submittedName>
        <fullName evidence="8">Uncharacterized protein</fullName>
    </submittedName>
</protein>
<dbReference type="GO" id="GO:0044341">
    <property type="term" value="P:sodium-dependent phosphate transport"/>
    <property type="evidence" value="ECO:0007669"/>
    <property type="project" value="InterPro"/>
</dbReference>
<dbReference type="OrthoDB" id="76259at2759"/>
<proteinExistence type="inferred from homology"/>
<evidence type="ECO:0000313" key="8">
    <source>
        <dbReference type="EMBL" id="CAF0828596.1"/>
    </source>
</evidence>
<gene>
    <name evidence="8" type="ORF">OXX778_LOCUS7845</name>
</gene>
<dbReference type="GO" id="GO:0005436">
    <property type="term" value="F:sodium:phosphate symporter activity"/>
    <property type="evidence" value="ECO:0007669"/>
    <property type="project" value="InterPro"/>
</dbReference>
<sequence length="574" mass="64509">MEEISESNKSPGARSITFLLEEDDNEQDEINGNLDLKEEDELTEQKKINKTQFVFFSLAKSFLFMLLLFFFLISLNFMSIGFTLITPYALKSGKTISFILSNPLSALSIGIISTAFLENSTVITAIVVSMVGAGIIPSVKSAIPIIMGSNIGTGITNFFIALTYSNDIKKLKRAFIAATLNDMFNILATLILLPLEIYFNLLSNLSDKLIQNIPLENTQLMNKYNIIERILSPITSLFIQLDEKAVDLVNYGSNNTQLALRFCGTVTKLIPIETNIVAGSTVSFLNKTEFVDCDYLFMPMIKYFGDVLTGFFMIAISLLILLSCLYGMVNVLSLIIVGPIANWVRKAMNASFPGKMRWFTNFFLFSFAVFATLIVQSSNIITGTLVPLFGMGMVSLDRVYVMTLGSNVGTTVTGLLSAFTQPQSALKKSLQLAFVYTLFNIFGVLFWLIIPFMRLPKILAIILGNIIFEFKWFIHVYLCTLFFCVPLIVIGLNLLPFWLRRIIFFVVVILLFKLYIILLILRSYFSNVLPNKLKSFAWLKTFGKESRLNAAPSKYSLPNVIKHLSSIDLTSQRR</sequence>
<evidence type="ECO:0000256" key="1">
    <source>
        <dbReference type="ARBA" id="ARBA00004424"/>
    </source>
</evidence>
<feature type="transmembrane region" description="Helical" evidence="7">
    <location>
        <begin position="174"/>
        <end position="199"/>
    </location>
</feature>
<feature type="transmembrane region" description="Helical" evidence="7">
    <location>
        <begin position="62"/>
        <end position="85"/>
    </location>
</feature>
<evidence type="ECO:0000256" key="5">
    <source>
        <dbReference type="ARBA" id="ARBA00022989"/>
    </source>
</evidence>
<dbReference type="Pfam" id="PF02690">
    <property type="entry name" value="Na_Pi_cotrans"/>
    <property type="match status" value="2"/>
</dbReference>
<evidence type="ECO:0000313" key="9">
    <source>
        <dbReference type="Proteomes" id="UP000663879"/>
    </source>
</evidence>
<dbReference type="InterPro" id="IPR003841">
    <property type="entry name" value="Na/Pi_transpt"/>
</dbReference>
<organism evidence="8 9">
    <name type="scientific">Brachionus calyciflorus</name>
    <dbReference type="NCBI Taxonomy" id="104777"/>
    <lineage>
        <taxon>Eukaryota</taxon>
        <taxon>Metazoa</taxon>
        <taxon>Spiralia</taxon>
        <taxon>Gnathifera</taxon>
        <taxon>Rotifera</taxon>
        <taxon>Eurotatoria</taxon>
        <taxon>Monogononta</taxon>
        <taxon>Pseudotrocha</taxon>
        <taxon>Ploima</taxon>
        <taxon>Brachionidae</taxon>
        <taxon>Brachionus</taxon>
    </lineage>
</organism>
<feature type="transmembrane region" description="Helical" evidence="7">
    <location>
        <begin position="472"/>
        <end position="495"/>
    </location>
</feature>
<dbReference type="GO" id="GO:0016324">
    <property type="term" value="C:apical plasma membrane"/>
    <property type="evidence" value="ECO:0007669"/>
    <property type="project" value="UniProtKB-SubCell"/>
</dbReference>
<feature type="transmembrane region" description="Helical" evidence="7">
    <location>
        <begin position="432"/>
        <end position="452"/>
    </location>
</feature>
<accession>A0A813UVF1</accession>
<comment type="caution">
    <text evidence="8">The sequence shown here is derived from an EMBL/GenBank/DDBJ whole genome shotgun (WGS) entry which is preliminary data.</text>
</comment>
<dbReference type="AlphaFoldDB" id="A0A813UVF1"/>
<comment type="subcellular location">
    <subcellularLocation>
        <location evidence="1">Apical cell membrane</location>
        <topology evidence="1">Multi-pass membrane protein</topology>
    </subcellularLocation>
</comment>
<dbReference type="PANTHER" id="PTHR10010">
    <property type="entry name" value="SOLUTE CARRIER FAMILY 34 SODIUM PHOSPHATE , MEMBER 2-RELATED"/>
    <property type="match status" value="1"/>
</dbReference>
<feature type="transmembrane region" description="Helical" evidence="7">
    <location>
        <begin position="106"/>
        <end position="136"/>
    </location>
</feature>
<evidence type="ECO:0000256" key="4">
    <source>
        <dbReference type="ARBA" id="ARBA00022692"/>
    </source>
</evidence>
<name>A0A813UVF1_9BILA</name>
<evidence type="ECO:0000256" key="6">
    <source>
        <dbReference type="ARBA" id="ARBA00023136"/>
    </source>
</evidence>
<comment type="similarity">
    <text evidence="2">Belongs to the SLC34A transporter family.</text>
</comment>
<evidence type="ECO:0000256" key="2">
    <source>
        <dbReference type="ARBA" id="ARBA00005808"/>
    </source>
</evidence>
<keyword evidence="6 7" id="KW-0472">Membrane</keyword>
<keyword evidence="3" id="KW-1003">Cell membrane</keyword>